<keyword evidence="12" id="KW-0325">Glycoprotein</keyword>
<evidence type="ECO:0000256" key="9">
    <source>
        <dbReference type="ARBA" id="ARBA00022989"/>
    </source>
</evidence>
<evidence type="ECO:0000256" key="17">
    <source>
        <dbReference type="SAM" id="SignalP"/>
    </source>
</evidence>
<organism evidence="19 20">
    <name type="scientific">Mucor plumbeus</name>
    <dbReference type="NCBI Taxonomy" id="97098"/>
    <lineage>
        <taxon>Eukaryota</taxon>
        <taxon>Fungi</taxon>
        <taxon>Fungi incertae sedis</taxon>
        <taxon>Mucoromycota</taxon>
        <taxon>Mucoromycotina</taxon>
        <taxon>Mucoromycetes</taxon>
        <taxon>Mucorales</taxon>
        <taxon>Mucorineae</taxon>
        <taxon>Mucoraceae</taxon>
        <taxon>Mucor</taxon>
    </lineage>
</organism>
<dbReference type="InterPro" id="IPR036852">
    <property type="entry name" value="Peptidase_S8/S53_dom_sf"/>
</dbReference>
<evidence type="ECO:0000256" key="15">
    <source>
        <dbReference type="SAM" id="MobiDB-lite"/>
    </source>
</evidence>
<feature type="region of interest" description="Disordered" evidence="15">
    <location>
        <begin position="730"/>
        <end position="758"/>
    </location>
</feature>
<sequence length="758" mass="84766">MKKSLILTFALFLFHSTWAIEKRDYNKRFYYTIHTLQPYDRASADSLAHEMGGQIEGQVGELSNYYWMSIPKGSKDVLQHYKKHKRHFDSIVNDIQPQIPNRRLYKRAPPPIIENKGEEYKLNDETIPLPSLDDSNGYQLIKNALSINDPGFDRQWHLINTEEHGNDINVTGVWSQGITGKGVIIAILDDGLDMDHPDLKDNYFAEGSYDFNDHVSEPKPRLSDDTHGTRCAGEIAAIKNDICGIGVAYNAKVAGVRILSGEITEADEAAALNYAYQDTQIFGCSWGPNDNGQTVEAPSRIIEDAIKNGIHNGRNGTGSIFVFASGNGGAHDDNCNFDGYTNSIYTITVGAIDKMGNHPYYSEKCAAQLVVTYSSGSGGYIYTTDIGDNKCSDRHGGTSAAAPLASGVFALVLSVRPDLTWRDMQHLCVQSAVPVSLFDDDWSKLPSGRMFNHKYGYGALDAYRIVELAKGFKSVRSQTNLEVLSVIDPDNEKQEIPDLTPATSLNGTIEKDKAFTSSLIVTQDMLNGVGFGRLEHVTATVNIEHERRGDLEILLESPHGVVSQLGSPRQFDKSDAGLKDWTFMTVKHWEEDPVGEWTLRLVDGKNPEYRGKFIDWKLTLWGETMMGFESKSNQKGQGDNTRPNIGVDDFERDNKGDEQNNQSFLDQQLEEDKPNNAYMIYGIVSVFMIVSIASTAFIVKKYMLSTTQLNYSRPTEEDAFEFDNLLNESNDENELDFDDNSDDSIEAFDVEDDYNRRA</sequence>
<dbReference type="Gene3D" id="2.60.120.260">
    <property type="entry name" value="Galactose-binding domain-like"/>
    <property type="match status" value="1"/>
</dbReference>
<dbReference type="Pfam" id="PF00082">
    <property type="entry name" value="Peptidase_S8"/>
    <property type="match status" value="1"/>
</dbReference>
<keyword evidence="20" id="KW-1185">Reference proteome</keyword>
<keyword evidence="11" id="KW-0865">Zymogen</keyword>
<evidence type="ECO:0000256" key="2">
    <source>
        <dbReference type="ARBA" id="ARBA00005325"/>
    </source>
</evidence>
<evidence type="ECO:0000313" key="20">
    <source>
        <dbReference type="Proteomes" id="UP000650833"/>
    </source>
</evidence>
<dbReference type="GO" id="GO:0000139">
    <property type="term" value="C:Golgi membrane"/>
    <property type="evidence" value="ECO:0007669"/>
    <property type="project" value="TreeGrafter"/>
</dbReference>
<keyword evidence="9 16" id="KW-1133">Transmembrane helix</keyword>
<dbReference type="PROSITE" id="PS00138">
    <property type="entry name" value="SUBTILASE_SER"/>
    <property type="match status" value="1"/>
</dbReference>
<dbReference type="GO" id="GO:0004252">
    <property type="term" value="F:serine-type endopeptidase activity"/>
    <property type="evidence" value="ECO:0007669"/>
    <property type="project" value="UniProtKB-UniRule"/>
</dbReference>
<dbReference type="PROSITE" id="PS51892">
    <property type="entry name" value="SUBTILASE"/>
    <property type="match status" value="1"/>
</dbReference>
<feature type="compositionally biased region" description="Acidic residues" evidence="15">
    <location>
        <begin position="730"/>
        <end position="752"/>
    </location>
</feature>
<dbReference type="GO" id="GO:0007323">
    <property type="term" value="P:peptide pheromone maturation"/>
    <property type="evidence" value="ECO:0007669"/>
    <property type="project" value="UniProtKB-ARBA"/>
</dbReference>
<dbReference type="InterPro" id="IPR015500">
    <property type="entry name" value="Peptidase_S8_subtilisin-rel"/>
</dbReference>
<dbReference type="InterPro" id="IPR022398">
    <property type="entry name" value="Peptidase_S8_His-AS"/>
</dbReference>
<dbReference type="CDD" id="cd04059">
    <property type="entry name" value="Peptidases_S8_Protein_convertases_Kexins_Furin-like"/>
    <property type="match status" value="1"/>
</dbReference>
<evidence type="ECO:0000256" key="3">
    <source>
        <dbReference type="ARBA" id="ARBA00022670"/>
    </source>
</evidence>
<dbReference type="FunFam" id="3.40.50.200:FF:000005">
    <property type="entry name" value="Proprotein convertase subtilisin/kexin type 7"/>
    <property type="match status" value="1"/>
</dbReference>
<dbReference type="PROSITE" id="PS00137">
    <property type="entry name" value="SUBTILASE_HIS"/>
    <property type="match status" value="1"/>
</dbReference>
<evidence type="ECO:0000256" key="16">
    <source>
        <dbReference type="SAM" id="Phobius"/>
    </source>
</evidence>
<feature type="domain" description="P/Homo B" evidence="18">
    <location>
        <begin position="487"/>
        <end position="626"/>
    </location>
</feature>
<comment type="subcellular location">
    <subcellularLocation>
        <location evidence="1">Membrane</location>
    </subcellularLocation>
</comment>
<evidence type="ECO:0000256" key="7">
    <source>
        <dbReference type="ARBA" id="ARBA00022825"/>
    </source>
</evidence>
<keyword evidence="5 17" id="KW-0732">Signal</keyword>
<comment type="caution">
    <text evidence="19">The sequence shown here is derived from an EMBL/GenBank/DDBJ whole genome shotgun (WGS) entry which is preliminary data.</text>
</comment>
<keyword evidence="10 16" id="KW-0472">Membrane</keyword>
<dbReference type="PANTHER" id="PTHR42884">
    <property type="entry name" value="PROPROTEIN CONVERTASE SUBTILISIN/KEXIN-RELATED"/>
    <property type="match status" value="1"/>
</dbReference>
<keyword evidence="6 14" id="KW-0378">Hydrolase</keyword>
<accession>A0A8H7V7W3</accession>
<dbReference type="PROSITE" id="PS00136">
    <property type="entry name" value="SUBTILASE_ASP"/>
    <property type="match status" value="1"/>
</dbReference>
<dbReference type="InterPro" id="IPR023828">
    <property type="entry name" value="Peptidase_S8_Ser-AS"/>
</dbReference>
<dbReference type="InterPro" id="IPR002884">
    <property type="entry name" value="P_dom"/>
</dbReference>
<dbReference type="FunFam" id="2.60.120.260:FF:000026">
    <property type="entry name" value="proprotein convertase subtilisin/kexin type 7"/>
    <property type="match status" value="1"/>
</dbReference>
<evidence type="ECO:0000313" key="19">
    <source>
        <dbReference type="EMBL" id="KAG2206648.1"/>
    </source>
</evidence>
<dbReference type="PRINTS" id="PR00723">
    <property type="entry name" value="SUBTILISIN"/>
</dbReference>
<evidence type="ECO:0000256" key="1">
    <source>
        <dbReference type="ARBA" id="ARBA00004370"/>
    </source>
</evidence>
<evidence type="ECO:0000256" key="4">
    <source>
        <dbReference type="ARBA" id="ARBA00022692"/>
    </source>
</evidence>
<evidence type="ECO:0000256" key="8">
    <source>
        <dbReference type="ARBA" id="ARBA00022837"/>
    </source>
</evidence>
<dbReference type="EMBL" id="JAEPRC010000144">
    <property type="protein sequence ID" value="KAG2206648.1"/>
    <property type="molecule type" value="Genomic_DNA"/>
</dbReference>
<gene>
    <name evidence="19" type="ORF">INT46_009935</name>
</gene>
<dbReference type="OrthoDB" id="300641at2759"/>
<dbReference type="AlphaFoldDB" id="A0A8H7V7W3"/>
<feature type="active site" description="Charge relay system" evidence="13 14">
    <location>
        <position position="399"/>
    </location>
</feature>
<dbReference type="SUPFAM" id="SSF52743">
    <property type="entry name" value="Subtilisin-like"/>
    <property type="match status" value="1"/>
</dbReference>
<dbReference type="InterPro" id="IPR034182">
    <property type="entry name" value="Kexin/furin"/>
</dbReference>
<dbReference type="InterPro" id="IPR008979">
    <property type="entry name" value="Galactose-bd-like_sf"/>
</dbReference>
<feature type="compositionally biased region" description="Polar residues" evidence="15">
    <location>
        <begin position="630"/>
        <end position="643"/>
    </location>
</feature>
<dbReference type="SUPFAM" id="SSF49785">
    <property type="entry name" value="Galactose-binding domain-like"/>
    <property type="match status" value="1"/>
</dbReference>
<dbReference type="PROSITE" id="PS51829">
    <property type="entry name" value="P_HOMO_B"/>
    <property type="match status" value="1"/>
</dbReference>
<feature type="active site" description="Charge relay system" evidence="13 14">
    <location>
        <position position="227"/>
    </location>
</feature>
<feature type="chain" id="PRO_5034502659" description="P/Homo B domain-containing protein" evidence="17">
    <location>
        <begin position="20"/>
        <end position="758"/>
    </location>
</feature>
<dbReference type="InterPro" id="IPR023827">
    <property type="entry name" value="Peptidase_S8_Asp-AS"/>
</dbReference>
<feature type="transmembrane region" description="Helical" evidence="16">
    <location>
        <begin position="678"/>
        <end position="699"/>
    </location>
</feature>
<dbReference type="Gene3D" id="3.40.50.200">
    <property type="entry name" value="Peptidase S8/S53 domain"/>
    <property type="match status" value="1"/>
</dbReference>
<feature type="region of interest" description="Disordered" evidence="15">
    <location>
        <begin position="629"/>
        <end position="659"/>
    </location>
</feature>
<evidence type="ECO:0000256" key="6">
    <source>
        <dbReference type="ARBA" id="ARBA00022801"/>
    </source>
</evidence>
<evidence type="ECO:0000256" key="13">
    <source>
        <dbReference type="PIRSR" id="PIRSR615500-1"/>
    </source>
</evidence>
<evidence type="ECO:0000256" key="11">
    <source>
        <dbReference type="ARBA" id="ARBA00023145"/>
    </source>
</evidence>
<dbReference type="InterPro" id="IPR000209">
    <property type="entry name" value="Peptidase_S8/S53_dom"/>
</dbReference>
<dbReference type="Pfam" id="PF01483">
    <property type="entry name" value="P_proprotein"/>
    <property type="match status" value="1"/>
</dbReference>
<evidence type="ECO:0000256" key="12">
    <source>
        <dbReference type="ARBA" id="ARBA00023180"/>
    </source>
</evidence>
<feature type="signal peptide" evidence="17">
    <location>
        <begin position="1"/>
        <end position="19"/>
    </location>
</feature>
<comment type="similarity">
    <text evidence="2">Belongs to the peptidase S8 family. Furin subfamily.</text>
</comment>
<dbReference type="PANTHER" id="PTHR42884:SF14">
    <property type="entry name" value="NEUROENDOCRINE CONVERTASE 1"/>
    <property type="match status" value="1"/>
</dbReference>
<evidence type="ECO:0000256" key="14">
    <source>
        <dbReference type="PROSITE-ProRule" id="PRU01240"/>
    </source>
</evidence>
<keyword evidence="7 14" id="KW-0720">Serine protease</keyword>
<reference evidence="19" key="1">
    <citation type="submission" date="2020-12" db="EMBL/GenBank/DDBJ databases">
        <title>Metabolic potential, ecology and presence of endohyphal bacteria is reflected in genomic diversity of Mucoromycotina.</title>
        <authorList>
            <person name="Muszewska A."/>
            <person name="Okrasinska A."/>
            <person name="Steczkiewicz K."/>
            <person name="Drgas O."/>
            <person name="Orlowska M."/>
            <person name="Perlinska-Lenart U."/>
            <person name="Aleksandrzak-Piekarczyk T."/>
            <person name="Szatraj K."/>
            <person name="Zielenkiewicz U."/>
            <person name="Pilsyk S."/>
            <person name="Malc E."/>
            <person name="Mieczkowski P."/>
            <person name="Kruszewska J.S."/>
            <person name="Biernat P."/>
            <person name="Pawlowska J."/>
        </authorList>
    </citation>
    <scope>NUCLEOTIDE SEQUENCE</scope>
    <source>
        <strain evidence="19">CBS 226.32</strain>
    </source>
</reference>
<dbReference type="Proteomes" id="UP000650833">
    <property type="component" value="Unassembled WGS sequence"/>
</dbReference>
<dbReference type="GO" id="GO:0005802">
    <property type="term" value="C:trans-Golgi network"/>
    <property type="evidence" value="ECO:0007669"/>
    <property type="project" value="TreeGrafter"/>
</dbReference>
<proteinExistence type="inferred from homology"/>
<keyword evidence="3 14" id="KW-0645">Protease</keyword>
<feature type="active site" description="Charge relay system" evidence="13 14">
    <location>
        <position position="189"/>
    </location>
</feature>
<name>A0A8H7V7W3_9FUNG</name>
<evidence type="ECO:0000256" key="10">
    <source>
        <dbReference type="ARBA" id="ARBA00023136"/>
    </source>
</evidence>
<keyword evidence="4 16" id="KW-0812">Transmembrane</keyword>
<evidence type="ECO:0000259" key="18">
    <source>
        <dbReference type="PROSITE" id="PS51829"/>
    </source>
</evidence>
<protein>
    <recommendedName>
        <fullName evidence="18">P/Homo B domain-containing protein</fullName>
    </recommendedName>
</protein>
<evidence type="ECO:0000256" key="5">
    <source>
        <dbReference type="ARBA" id="ARBA00022729"/>
    </source>
</evidence>
<keyword evidence="8" id="KW-0106">Calcium</keyword>
<dbReference type="GO" id="GO:0016485">
    <property type="term" value="P:protein processing"/>
    <property type="evidence" value="ECO:0007669"/>
    <property type="project" value="TreeGrafter"/>
</dbReference>